<proteinExistence type="predicted"/>
<reference evidence="1 2" key="1">
    <citation type="submission" date="2020-11" db="EMBL/GenBank/DDBJ databases">
        <title>Pseudonocardia abyssalis sp. nov. and Pseudonocardia oceani sp. nov., description and phylogenomic analysis of two novel actinomycetes isolated from the deep Southern Ocean.</title>
        <authorList>
            <person name="Parra J."/>
        </authorList>
    </citation>
    <scope>NUCLEOTIDE SEQUENCE [LARGE SCALE GENOMIC DNA]</scope>
    <source>
        <strain evidence="1 2">KRD-168</strain>
    </source>
</reference>
<keyword evidence="2" id="KW-1185">Reference proteome</keyword>
<name>A0ABS6UKS1_9PSEU</name>
<evidence type="ECO:0000313" key="2">
    <source>
        <dbReference type="Proteomes" id="UP000694287"/>
    </source>
</evidence>
<gene>
    <name evidence="1" type="ORF">I4I81_00930</name>
</gene>
<evidence type="ECO:0000313" key="1">
    <source>
        <dbReference type="EMBL" id="MBW0132822.1"/>
    </source>
</evidence>
<comment type="caution">
    <text evidence="1">The sequence shown here is derived from an EMBL/GenBank/DDBJ whole genome shotgun (WGS) entry which is preliminary data.</text>
</comment>
<dbReference type="Proteomes" id="UP000694287">
    <property type="component" value="Unassembled WGS sequence"/>
</dbReference>
<organism evidence="1 2">
    <name type="scientific">Pseudonocardia abyssalis</name>
    <dbReference type="NCBI Taxonomy" id="2792008"/>
    <lineage>
        <taxon>Bacteria</taxon>
        <taxon>Bacillati</taxon>
        <taxon>Actinomycetota</taxon>
        <taxon>Actinomycetes</taxon>
        <taxon>Pseudonocardiales</taxon>
        <taxon>Pseudonocardiaceae</taxon>
        <taxon>Pseudonocardia</taxon>
    </lineage>
</organism>
<dbReference type="RefSeq" id="WP_218603435.1">
    <property type="nucleotide sequence ID" value="NZ_JADQDJ010000129.1"/>
</dbReference>
<protein>
    <submittedName>
        <fullName evidence="1">Uncharacterized protein</fullName>
    </submittedName>
</protein>
<accession>A0ABS6UKS1</accession>
<dbReference type="EMBL" id="JADQDK010000001">
    <property type="protein sequence ID" value="MBW0132822.1"/>
    <property type="molecule type" value="Genomic_DNA"/>
</dbReference>
<sequence>MSRPDLRPLDVEPVNIRPPFDVRRTLIYDLEAARLDFLSAVHEPLTGIVLGTYDERMLAWLAGWDTPTVGTFVSLLHRARAARPLPRGDR</sequence>